<accession>W0HTT3</accession>
<evidence type="ECO:0000313" key="6">
    <source>
        <dbReference type="EMBL" id="AHF75630.1"/>
    </source>
</evidence>
<dbReference type="PATRIC" id="fig|1239307.3.peg.571"/>
<dbReference type="PANTHER" id="PTHR43072">
    <property type="entry name" value="N-ACETYLTRANSFERASE"/>
    <property type="match status" value="1"/>
</dbReference>
<dbReference type="AlphaFoldDB" id="W0HTT3"/>
<evidence type="ECO:0000256" key="3">
    <source>
        <dbReference type="ARBA" id="ARBA00050603"/>
    </source>
</evidence>
<organism evidence="6 7">
    <name type="scientific">Sodalis praecaptivus</name>
    <dbReference type="NCBI Taxonomy" id="1239307"/>
    <lineage>
        <taxon>Bacteria</taxon>
        <taxon>Pseudomonadati</taxon>
        <taxon>Pseudomonadota</taxon>
        <taxon>Gammaproteobacteria</taxon>
        <taxon>Enterobacterales</taxon>
        <taxon>Bruguierivoracaceae</taxon>
        <taxon>Sodalis</taxon>
    </lineage>
</organism>
<dbReference type="KEGG" id="sod:Sant_0534"/>
<keyword evidence="7" id="KW-1185">Reference proteome</keyword>
<dbReference type="SUPFAM" id="SSF55729">
    <property type="entry name" value="Acyl-CoA N-acyltransferases (Nat)"/>
    <property type="match status" value="1"/>
</dbReference>
<dbReference type="FunFam" id="3.40.630.30:FF:000026">
    <property type="entry name" value="Phosphinothricin acetyltransferase"/>
    <property type="match status" value="1"/>
</dbReference>
<dbReference type="PANTHER" id="PTHR43072:SF23">
    <property type="entry name" value="UPF0039 PROTEIN C11D3.02C"/>
    <property type="match status" value="1"/>
</dbReference>
<evidence type="ECO:0000256" key="4">
    <source>
        <dbReference type="ARBA" id="ARBA00051334"/>
    </source>
</evidence>
<dbReference type="Gene3D" id="3.40.630.30">
    <property type="match status" value="1"/>
</dbReference>
<dbReference type="Proteomes" id="UP000019028">
    <property type="component" value="Chromosome"/>
</dbReference>
<comment type="catalytic activity">
    <reaction evidence="4">
        <text>L-methionine sulfone + acetyl-CoA = N-acetyl-L-methionine sulfone + CoA + H(+)</text>
        <dbReference type="Rhea" id="RHEA:47656"/>
        <dbReference type="ChEBI" id="CHEBI:15378"/>
        <dbReference type="ChEBI" id="CHEBI:57287"/>
        <dbReference type="ChEBI" id="CHEBI:57288"/>
        <dbReference type="ChEBI" id="CHEBI:87824"/>
        <dbReference type="ChEBI" id="CHEBI:87825"/>
    </reaction>
</comment>
<dbReference type="CDD" id="cd04301">
    <property type="entry name" value="NAT_SF"/>
    <property type="match status" value="1"/>
</dbReference>
<gene>
    <name evidence="6" type="ORF">Sant_0534</name>
</gene>
<comment type="catalytic activity">
    <reaction evidence="3">
        <text>L-methionine sulfoximine + acetyl-CoA = N-acetyl-L-methionine sulfoximine + CoA + H(+)</text>
        <dbReference type="Rhea" id="RHEA:47660"/>
        <dbReference type="ChEBI" id="CHEBI:15378"/>
        <dbReference type="ChEBI" id="CHEBI:57287"/>
        <dbReference type="ChEBI" id="CHEBI:57288"/>
        <dbReference type="ChEBI" id="CHEBI:87826"/>
        <dbReference type="ChEBI" id="CHEBI:87827"/>
    </reaction>
</comment>
<feature type="domain" description="N-acetyltransferase" evidence="5">
    <location>
        <begin position="1"/>
        <end position="160"/>
    </location>
</feature>
<protein>
    <submittedName>
        <fullName evidence="6">Phosphinothricin acetyltransferase</fullName>
    </submittedName>
</protein>
<evidence type="ECO:0000259" key="5">
    <source>
        <dbReference type="PROSITE" id="PS51186"/>
    </source>
</evidence>
<sequence length="183" mass="20278">MHIITCQETQHADAMLAIFNDAIVNTTALYDYRPRTRASMTAWFAVKARGSFPVIGLQTDSGELAGFASYGTFRAWPAYRYSVEHSIYLQQAFRGRGLGNLLLQALITAAGQQGVHVLIGAIDTDNQASIRLHERAGFHPSGTLHQVAYKFGRWLDLAFYQLTLSTPAQPEETEAPLPPPDKR</sequence>
<evidence type="ECO:0000313" key="7">
    <source>
        <dbReference type="Proteomes" id="UP000019028"/>
    </source>
</evidence>
<name>W0HTT3_9GAMM</name>
<dbReference type="PROSITE" id="PS51186">
    <property type="entry name" value="GNAT"/>
    <property type="match status" value="1"/>
</dbReference>
<dbReference type="GO" id="GO:0016747">
    <property type="term" value="F:acyltransferase activity, transferring groups other than amino-acyl groups"/>
    <property type="evidence" value="ECO:0007669"/>
    <property type="project" value="InterPro"/>
</dbReference>
<dbReference type="OrthoDB" id="5459937at2"/>
<keyword evidence="1 6" id="KW-0808">Transferase</keyword>
<proteinExistence type="predicted"/>
<dbReference type="EMBL" id="CP006569">
    <property type="protein sequence ID" value="AHF75630.1"/>
    <property type="molecule type" value="Genomic_DNA"/>
</dbReference>
<evidence type="ECO:0000256" key="2">
    <source>
        <dbReference type="ARBA" id="ARBA00023315"/>
    </source>
</evidence>
<dbReference type="InterPro" id="IPR000182">
    <property type="entry name" value="GNAT_dom"/>
</dbReference>
<evidence type="ECO:0000256" key="1">
    <source>
        <dbReference type="ARBA" id="ARBA00022679"/>
    </source>
</evidence>
<reference evidence="6 7" key="1">
    <citation type="journal article" date="2014" name="Genome Biol. Evol.">
        <title>Genome degeneration and adaptation in a nascent stage of symbiosis.</title>
        <authorList>
            <person name="Oakeson K.F."/>
            <person name="Gil R."/>
            <person name="Clayton A.L."/>
            <person name="Dunn D.M."/>
            <person name="von Niederhausern A.C."/>
            <person name="Hamil C."/>
            <person name="Aoyagi A."/>
            <person name="Duval B."/>
            <person name="Baca A."/>
            <person name="Silva F.J."/>
            <person name="Vallier A."/>
            <person name="Jackson D.G."/>
            <person name="Latorre A."/>
            <person name="Weiss R.B."/>
            <person name="Heddi A."/>
            <person name="Moya A."/>
            <person name="Dale C."/>
        </authorList>
    </citation>
    <scope>NUCLEOTIDE SEQUENCE [LARGE SCALE GENOMIC DNA]</scope>
    <source>
        <strain evidence="6 7">HS1</strain>
    </source>
</reference>
<dbReference type="InterPro" id="IPR016181">
    <property type="entry name" value="Acyl_CoA_acyltransferase"/>
</dbReference>
<dbReference type="Pfam" id="PF00583">
    <property type="entry name" value="Acetyltransf_1"/>
    <property type="match status" value="1"/>
</dbReference>
<dbReference type="HOGENOM" id="CLU_013985_4_4_6"/>
<keyword evidence="2" id="KW-0012">Acyltransferase</keyword>